<gene>
    <name evidence="1" type="ORF">B0T16DRAFT_105119</name>
</gene>
<accession>A0AA39YHJ3</accession>
<keyword evidence="2" id="KW-1185">Reference proteome</keyword>
<dbReference type="Proteomes" id="UP001174936">
    <property type="component" value="Unassembled WGS sequence"/>
</dbReference>
<protein>
    <submittedName>
        <fullName evidence="1">Uncharacterized protein</fullName>
    </submittedName>
</protein>
<evidence type="ECO:0000313" key="2">
    <source>
        <dbReference type="Proteomes" id="UP001174936"/>
    </source>
</evidence>
<dbReference type="SUPFAM" id="SSF55729">
    <property type="entry name" value="Acyl-CoA N-acyltransferases (Nat)"/>
    <property type="match status" value="1"/>
</dbReference>
<dbReference type="CDD" id="cd04301">
    <property type="entry name" value="NAT_SF"/>
    <property type="match status" value="1"/>
</dbReference>
<dbReference type="InterPro" id="IPR016181">
    <property type="entry name" value="Acyl_CoA_acyltransferase"/>
</dbReference>
<organism evidence="1 2">
    <name type="scientific">Cercophora newfieldiana</name>
    <dbReference type="NCBI Taxonomy" id="92897"/>
    <lineage>
        <taxon>Eukaryota</taxon>
        <taxon>Fungi</taxon>
        <taxon>Dikarya</taxon>
        <taxon>Ascomycota</taxon>
        <taxon>Pezizomycotina</taxon>
        <taxon>Sordariomycetes</taxon>
        <taxon>Sordariomycetidae</taxon>
        <taxon>Sordariales</taxon>
        <taxon>Lasiosphaeriaceae</taxon>
        <taxon>Cercophora</taxon>
    </lineage>
</organism>
<dbReference type="AlphaFoldDB" id="A0AA39YHJ3"/>
<sequence>MDFTGYPPVPPLGSLRIARYNDVPRLAAIATASYHETPAFAWERRYHAAFPEDTMQEFAKMFADFITDPHFVVVVATGAFDPEEHSKTNATLRPIAIFPPAHPVIVGVAIWQLEPGSCRHGQFSSLASSMNTVYHNGLNRDISPHHGLLLREAIDQVRMGINFDNHQWLQAFAVHPAYRDHGHSGRLLEWGKELARFDQVHQGVLATG</sequence>
<name>A0AA39YHJ3_9PEZI</name>
<evidence type="ECO:0000313" key="1">
    <source>
        <dbReference type="EMBL" id="KAK0652753.1"/>
    </source>
</evidence>
<proteinExistence type="predicted"/>
<dbReference type="EMBL" id="JAULSV010000002">
    <property type="protein sequence ID" value="KAK0652753.1"/>
    <property type="molecule type" value="Genomic_DNA"/>
</dbReference>
<dbReference type="Gene3D" id="3.40.630.30">
    <property type="match status" value="1"/>
</dbReference>
<reference evidence="1" key="1">
    <citation type="submission" date="2023-06" db="EMBL/GenBank/DDBJ databases">
        <title>Genome-scale phylogeny and comparative genomics of the fungal order Sordariales.</title>
        <authorList>
            <consortium name="Lawrence Berkeley National Laboratory"/>
            <person name="Hensen N."/>
            <person name="Bonometti L."/>
            <person name="Westerberg I."/>
            <person name="Brannstrom I.O."/>
            <person name="Guillou S."/>
            <person name="Cros-Aarteil S."/>
            <person name="Calhoun S."/>
            <person name="Haridas S."/>
            <person name="Kuo A."/>
            <person name="Mondo S."/>
            <person name="Pangilinan J."/>
            <person name="Riley R."/>
            <person name="Labutti K."/>
            <person name="Andreopoulos B."/>
            <person name="Lipzen A."/>
            <person name="Chen C."/>
            <person name="Yanf M."/>
            <person name="Daum C."/>
            <person name="Ng V."/>
            <person name="Clum A."/>
            <person name="Steindorff A."/>
            <person name="Ohm R."/>
            <person name="Martin F."/>
            <person name="Silar P."/>
            <person name="Natvig D."/>
            <person name="Lalanne C."/>
            <person name="Gautier V."/>
            <person name="Ament-Velasquez S.L."/>
            <person name="Kruys A."/>
            <person name="Hutchinson M.I."/>
            <person name="Powell A.J."/>
            <person name="Barry K."/>
            <person name="Miller A.N."/>
            <person name="Grigoriev I.V."/>
            <person name="Debuchy R."/>
            <person name="Gladieux P."/>
            <person name="Thoren M.H."/>
            <person name="Johannesson H."/>
        </authorList>
    </citation>
    <scope>NUCLEOTIDE SEQUENCE</scope>
    <source>
        <strain evidence="1">SMH2532-1</strain>
    </source>
</reference>
<comment type="caution">
    <text evidence="1">The sequence shown here is derived from an EMBL/GenBank/DDBJ whole genome shotgun (WGS) entry which is preliminary data.</text>
</comment>